<comment type="caution">
    <text evidence="2">The sequence shown here is derived from an EMBL/GenBank/DDBJ whole genome shotgun (WGS) entry which is preliminary data.</text>
</comment>
<name>A0A7J0EPV8_9ERIC</name>
<reference evidence="2 3" key="1">
    <citation type="submission" date="2019-07" db="EMBL/GenBank/DDBJ databases">
        <title>De Novo Assembly of kiwifruit Actinidia rufa.</title>
        <authorList>
            <person name="Sugita-Konishi S."/>
            <person name="Sato K."/>
            <person name="Mori E."/>
            <person name="Abe Y."/>
            <person name="Kisaki G."/>
            <person name="Hamano K."/>
            <person name="Suezawa K."/>
            <person name="Otani M."/>
            <person name="Fukuda T."/>
            <person name="Manabe T."/>
            <person name="Gomi K."/>
            <person name="Tabuchi M."/>
            <person name="Akimitsu K."/>
            <person name="Kataoka I."/>
        </authorList>
    </citation>
    <scope>NUCLEOTIDE SEQUENCE [LARGE SCALE GENOMIC DNA]</scope>
    <source>
        <strain evidence="3">cv. Fuchu</strain>
    </source>
</reference>
<sequence length="103" mass="11482">MGFSSTLSLYSHPNISFREQLRKHGRRSDEPTSVPYISRRRCLRLRTVVVKAASSGGDGGSRRSASSRRVYKQFQRQDAQSNVPGNDIASFIALRPACLLSLL</sequence>
<dbReference type="AlphaFoldDB" id="A0A7J0EPV8"/>
<proteinExistence type="predicted"/>
<organism evidence="2 3">
    <name type="scientific">Actinidia rufa</name>
    <dbReference type="NCBI Taxonomy" id="165716"/>
    <lineage>
        <taxon>Eukaryota</taxon>
        <taxon>Viridiplantae</taxon>
        <taxon>Streptophyta</taxon>
        <taxon>Embryophyta</taxon>
        <taxon>Tracheophyta</taxon>
        <taxon>Spermatophyta</taxon>
        <taxon>Magnoliopsida</taxon>
        <taxon>eudicotyledons</taxon>
        <taxon>Gunneridae</taxon>
        <taxon>Pentapetalae</taxon>
        <taxon>asterids</taxon>
        <taxon>Ericales</taxon>
        <taxon>Actinidiaceae</taxon>
        <taxon>Actinidia</taxon>
    </lineage>
</organism>
<keyword evidence="3" id="KW-1185">Reference proteome</keyword>
<evidence type="ECO:0000313" key="2">
    <source>
        <dbReference type="EMBL" id="GFY88340.1"/>
    </source>
</evidence>
<feature type="region of interest" description="Disordered" evidence="1">
    <location>
        <begin position="52"/>
        <end position="82"/>
    </location>
</feature>
<evidence type="ECO:0000313" key="3">
    <source>
        <dbReference type="Proteomes" id="UP000585474"/>
    </source>
</evidence>
<accession>A0A7J0EPV8</accession>
<evidence type="ECO:0000256" key="1">
    <source>
        <dbReference type="SAM" id="MobiDB-lite"/>
    </source>
</evidence>
<gene>
    <name evidence="2" type="ORF">Acr_06g0002800</name>
</gene>
<dbReference type="EMBL" id="BJWL01000006">
    <property type="protein sequence ID" value="GFY88340.1"/>
    <property type="molecule type" value="Genomic_DNA"/>
</dbReference>
<dbReference type="Proteomes" id="UP000585474">
    <property type="component" value="Unassembled WGS sequence"/>
</dbReference>
<protein>
    <submittedName>
        <fullName evidence="2">Uncharacterized protein</fullName>
    </submittedName>
</protein>